<keyword evidence="1" id="KW-0812">Transmembrane</keyword>
<keyword evidence="1" id="KW-1133">Transmembrane helix</keyword>
<feature type="transmembrane region" description="Helical" evidence="1">
    <location>
        <begin position="162"/>
        <end position="185"/>
    </location>
</feature>
<keyword evidence="3" id="KW-1185">Reference proteome</keyword>
<dbReference type="EMBL" id="KB445811">
    <property type="protein sequence ID" value="EMD32437.1"/>
    <property type="molecule type" value="Genomic_DNA"/>
</dbReference>
<evidence type="ECO:0000313" key="3">
    <source>
        <dbReference type="Proteomes" id="UP000016930"/>
    </source>
</evidence>
<sequence>MAASAFGINFNGTLGALGLGTMISSVLYGVTSIQTYTYFQRSGRDPSWLKWSVFCLCCIEGEIRILDTLHQIFICHADYMYTVIHFGNLFALALVDWSIIAEICITVLVTKIAEKTCNFTIRSQCLLRSHLEIIRARICYQRESEVSLGDQFSAFHSFSVDYYVMLIFSIIADLALAGTQVWLLFSRRGQIRSINTGVVTSGRRCRTIWYMQFFMRHLRNILRQTVDADPDLLVLLNALLATLNARQDLREVAKGQAGILSIPLTSVAPSSTTATTHIVQNNSDTEIADTPLEIKVDQTKNVYV</sequence>
<dbReference type="HOGENOM" id="CLU_046025_5_4_1"/>
<evidence type="ECO:0000256" key="1">
    <source>
        <dbReference type="SAM" id="Phobius"/>
    </source>
</evidence>
<dbReference type="OrthoDB" id="2535105at2759"/>
<proteinExistence type="predicted"/>
<reference evidence="2 3" key="1">
    <citation type="journal article" date="2012" name="Proc. Natl. Acad. Sci. U.S.A.">
        <title>Comparative genomics of Ceriporiopsis subvermispora and Phanerochaete chrysosporium provide insight into selective ligninolysis.</title>
        <authorList>
            <person name="Fernandez-Fueyo E."/>
            <person name="Ruiz-Duenas F.J."/>
            <person name="Ferreira P."/>
            <person name="Floudas D."/>
            <person name="Hibbett D.S."/>
            <person name="Canessa P."/>
            <person name="Larrondo L.F."/>
            <person name="James T.Y."/>
            <person name="Seelenfreund D."/>
            <person name="Lobos S."/>
            <person name="Polanco R."/>
            <person name="Tello M."/>
            <person name="Honda Y."/>
            <person name="Watanabe T."/>
            <person name="Watanabe T."/>
            <person name="Ryu J.S."/>
            <person name="Kubicek C.P."/>
            <person name="Schmoll M."/>
            <person name="Gaskell J."/>
            <person name="Hammel K.E."/>
            <person name="St John F.J."/>
            <person name="Vanden Wymelenberg A."/>
            <person name="Sabat G."/>
            <person name="Splinter BonDurant S."/>
            <person name="Syed K."/>
            <person name="Yadav J.S."/>
            <person name="Doddapaneni H."/>
            <person name="Subramanian V."/>
            <person name="Lavin J.L."/>
            <person name="Oguiza J.A."/>
            <person name="Perez G."/>
            <person name="Pisabarro A.G."/>
            <person name="Ramirez L."/>
            <person name="Santoyo F."/>
            <person name="Master E."/>
            <person name="Coutinho P.M."/>
            <person name="Henrissat B."/>
            <person name="Lombard V."/>
            <person name="Magnuson J.K."/>
            <person name="Kuees U."/>
            <person name="Hori C."/>
            <person name="Igarashi K."/>
            <person name="Samejima M."/>
            <person name="Held B.W."/>
            <person name="Barry K.W."/>
            <person name="LaButti K.M."/>
            <person name="Lapidus A."/>
            <person name="Lindquist E.A."/>
            <person name="Lucas S.M."/>
            <person name="Riley R."/>
            <person name="Salamov A.A."/>
            <person name="Hoffmeister D."/>
            <person name="Schwenk D."/>
            <person name="Hadar Y."/>
            <person name="Yarden O."/>
            <person name="de Vries R.P."/>
            <person name="Wiebenga A."/>
            <person name="Stenlid J."/>
            <person name="Eastwood D."/>
            <person name="Grigoriev I.V."/>
            <person name="Berka R.M."/>
            <person name="Blanchette R.A."/>
            <person name="Kersten P."/>
            <person name="Martinez A.T."/>
            <person name="Vicuna R."/>
            <person name="Cullen D."/>
        </authorList>
    </citation>
    <scope>NUCLEOTIDE SEQUENCE [LARGE SCALE GENOMIC DNA]</scope>
    <source>
        <strain evidence="2 3">B</strain>
    </source>
</reference>
<feature type="transmembrane region" description="Helical" evidence="1">
    <location>
        <begin position="89"/>
        <end position="109"/>
    </location>
</feature>
<dbReference type="STRING" id="914234.M2R2J2"/>
<keyword evidence="1" id="KW-0472">Membrane</keyword>
<dbReference type="AlphaFoldDB" id="M2R2J2"/>
<protein>
    <submittedName>
        <fullName evidence="2">Uncharacterized protein</fullName>
    </submittedName>
</protein>
<evidence type="ECO:0000313" key="2">
    <source>
        <dbReference type="EMBL" id="EMD32437.1"/>
    </source>
</evidence>
<gene>
    <name evidence="2" type="ORF">CERSUDRAFT_77447</name>
</gene>
<organism evidence="2 3">
    <name type="scientific">Ceriporiopsis subvermispora (strain B)</name>
    <name type="common">White-rot fungus</name>
    <name type="synonym">Gelatoporia subvermispora</name>
    <dbReference type="NCBI Taxonomy" id="914234"/>
    <lineage>
        <taxon>Eukaryota</taxon>
        <taxon>Fungi</taxon>
        <taxon>Dikarya</taxon>
        <taxon>Basidiomycota</taxon>
        <taxon>Agaricomycotina</taxon>
        <taxon>Agaricomycetes</taxon>
        <taxon>Polyporales</taxon>
        <taxon>Gelatoporiaceae</taxon>
        <taxon>Gelatoporia</taxon>
    </lineage>
</organism>
<feature type="transmembrane region" description="Helical" evidence="1">
    <location>
        <begin position="12"/>
        <end position="31"/>
    </location>
</feature>
<accession>M2R2J2</accession>
<dbReference type="Proteomes" id="UP000016930">
    <property type="component" value="Unassembled WGS sequence"/>
</dbReference>
<name>M2R2J2_CERS8</name>